<dbReference type="Proteomes" id="UP000244855">
    <property type="component" value="Unassembled WGS sequence"/>
</dbReference>
<proteinExistence type="predicted"/>
<sequence>MSSYPLFIVTYDRGERWDDSTKKKPFHWAFFLKAGSTAGEGLAFQLRGMPGAFYYSGEERVNINSSGSKNGELEIGAIPVSKYDRFKQLLAAAPINNVESSNWNCQDWSLSVLDWLRQEGFIEEQYQNNVIKYWLREDK</sequence>
<evidence type="ECO:0000313" key="1">
    <source>
        <dbReference type="EMBL" id="PVH90666.1"/>
    </source>
</evidence>
<accession>A0A2V1CY52</accession>
<gene>
    <name evidence="1" type="ORF">DM02DRAFT_607196</name>
</gene>
<reference evidence="1 2" key="1">
    <citation type="journal article" date="2018" name="Sci. Rep.">
        <title>Comparative genomics provides insights into the lifestyle and reveals functional heterogeneity of dark septate endophytic fungi.</title>
        <authorList>
            <person name="Knapp D.G."/>
            <person name="Nemeth J.B."/>
            <person name="Barry K."/>
            <person name="Hainaut M."/>
            <person name="Henrissat B."/>
            <person name="Johnson J."/>
            <person name="Kuo A."/>
            <person name="Lim J.H.P."/>
            <person name="Lipzen A."/>
            <person name="Nolan M."/>
            <person name="Ohm R.A."/>
            <person name="Tamas L."/>
            <person name="Grigoriev I.V."/>
            <person name="Spatafora J.W."/>
            <person name="Nagy L.G."/>
            <person name="Kovacs G.M."/>
        </authorList>
    </citation>
    <scope>NUCLEOTIDE SEQUENCE [LARGE SCALE GENOMIC DNA]</scope>
    <source>
        <strain evidence="1 2">DSE2036</strain>
    </source>
</reference>
<protein>
    <submittedName>
        <fullName evidence="1">Uncharacterized protein</fullName>
    </submittedName>
</protein>
<dbReference type="EMBL" id="KZ806163">
    <property type="protein sequence ID" value="PVH90666.1"/>
    <property type="molecule type" value="Genomic_DNA"/>
</dbReference>
<name>A0A2V1CY52_9PLEO</name>
<evidence type="ECO:0000313" key="2">
    <source>
        <dbReference type="Proteomes" id="UP000244855"/>
    </source>
</evidence>
<dbReference type="OrthoDB" id="37659at2759"/>
<dbReference type="InterPro" id="IPR046670">
    <property type="entry name" value="DUF6540"/>
</dbReference>
<organism evidence="1 2">
    <name type="scientific">Periconia macrospinosa</name>
    <dbReference type="NCBI Taxonomy" id="97972"/>
    <lineage>
        <taxon>Eukaryota</taxon>
        <taxon>Fungi</taxon>
        <taxon>Dikarya</taxon>
        <taxon>Ascomycota</taxon>
        <taxon>Pezizomycotina</taxon>
        <taxon>Dothideomycetes</taxon>
        <taxon>Pleosporomycetidae</taxon>
        <taxon>Pleosporales</taxon>
        <taxon>Massarineae</taxon>
        <taxon>Periconiaceae</taxon>
        <taxon>Periconia</taxon>
    </lineage>
</organism>
<dbReference type="Pfam" id="PF20174">
    <property type="entry name" value="DUF6540"/>
    <property type="match status" value="1"/>
</dbReference>
<dbReference type="AlphaFoldDB" id="A0A2V1CY52"/>
<keyword evidence="2" id="KW-1185">Reference proteome</keyword>